<dbReference type="GO" id="GO:0002949">
    <property type="term" value="P:tRNA threonylcarbamoyladenosine modification"/>
    <property type="evidence" value="ECO:0007669"/>
    <property type="project" value="UniProtKB-UniRule"/>
</dbReference>
<dbReference type="HAMAP" id="MF_01445">
    <property type="entry name" value="TsaD"/>
    <property type="match status" value="1"/>
</dbReference>
<comment type="cofactor">
    <cofactor evidence="7">
        <name>Fe(2+)</name>
        <dbReference type="ChEBI" id="CHEBI:29033"/>
    </cofactor>
    <text evidence="7">Binds 1 Fe(2+) ion per subunit.</text>
</comment>
<dbReference type="SUPFAM" id="SSF53067">
    <property type="entry name" value="Actin-like ATPase domain"/>
    <property type="match status" value="1"/>
</dbReference>
<dbReference type="EMBL" id="MAAO01000004">
    <property type="protein sequence ID" value="OUR98477.1"/>
    <property type="molecule type" value="Genomic_DNA"/>
</dbReference>
<proteinExistence type="inferred from homology"/>
<dbReference type="PANTHER" id="PTHR11735">
    <property type="entry name" value="TRNA N6-ADENOSINE THREONYLCARBAMOYLTRANSFERASE"/>
    <property type="match status" value="1"/>
</dbReference>
<sequence>MTTKFILGIETSCDDTSIAVIEADSKDLETPPRILTQKSFSQEQLLSKWGGVVPEIAARNHLAKLVPLLEETLNSVSIDMENIDSIGVTTQPGLLGPLLTGLNTAKTLSLIFEKPIIPVNHLFAHLEAIHLTRTTKYPYIGLLVSGGHSLYLLVTSQVDFEILGSTIDDAAGEAFDKGGKILGLGYPAGKLIDDLSKTGDPKKYEFPIGLRGSADCRLSYSGVKTSLRLFTEKNPHVLHDGSENYSQDLRDVCASYQHAIVGALKLKLRYAMKMVNEKYNKKLPVIVGGGVACNSYLRKQLIETYKDVFFVAPKYCTDNGAMVANYAHRISNNAIPFPECLTLDAKGRYISKKGLQEKGKL</sequence>
<evidence type="ECO:0000256" key="1">
    <source>
        <dbReference type="ARBA" id="ARBA00022679"/>
    </source>
</evidence>
<organism evidence="9 10">
    <name type="scientific">Halobacteriovorax marinus</name>
    <dbReference type="NCBI Taxonomy" id="97084"/>
    <lineage>
        <taxon>Bacteria</taxon>
        <taxon>Pseudomonadati</taxon>
        <taxon>Bdellovibrionota</taxon>
        <taxon>Bacteriovoracia</taxon>
        <taxon>Bacteriovoracales</taxon>
        <taxon>Halobacteriovoraceae</taxon>
        <taxon>Halobacteriovorax</taxon>
    </lineage>
</organism>
<keyword evidence="7" id="KW-0963">Cytoplasm</keyword>
<dbReference type="PANTHER" id="PTHR11735:SF6">
    <property type="entry name" value="TRNA N6-ADENOSINE THREONYLCARBAMOYLTRANSFERASE, MITOCHONDRIAL"/>
    <property type="match status" value="1"/>
</dbReference>
<dbReference type="Gene3D" id="3.30.420.40">
    <property type="match status" value="2"/>
</dbReference>
<comment type="caution">
    <text evidence="9">The sequence shown here is derived from an EMBL/GenBank/DDBJ whole genome shotgun (WGS) entry which is preliminary data.</text>
</comment>
<keyword evidence="3 7" id="KW-0479">Metal-binding</keyword>
<protein>
    <recommendedName>
        <fullName evidence="7">tRNA N6-adenosine threonylcarbamoyltransferase</fullName>
        <ecNumber evidence="7">2.3.1.234</ecNumber>
    </recommendedName>
    <alternativeName>
        <fullName evidence="7">N6-L-threonylcarbamoyladenine synthase</fullName>
        <shortName evidence="7">t(6)A synthase</shortName>
    </alternativeName>
    <alternativeName>
        <fullName evidence="7">t(6)A37 threonylcarbamoyladenosine biosynthesis protein TsaD</fullName>
    </alternativeName>
    <alternativeName>
        <fullName evidence="7">tRNA threonylcarbamoyladenosine biosynthesis protein TsaD</fullName>
    </alternativeName>
</protein>
<dbReference type="NCBIfam" id="TIGR00329">
    <property type="entry name" value="gcp_kae1"/>
    <property type="match status" value="1"/>
</dbReference>
<dbReference type="AlphaFoldDB" id="A0A1Y5FAB4"/>
<dbReference type="NCBIfam" id="TIGR03723">
    <property type="entry name" value="T6A_TsaD_YgjD"/>
    <property type="match status" value="1"/>
</dbReference>
<evidence type="ECO:0000256" key="2">
    <source>
        <dbReference type="ARBA" id="ARBA00022694"/>
    </source>
</evidence>
<dbReference type="Pfam" id="PF00814">
    <property type="entry name" value="TsaD"/>
    <property type="match status" value="1"/>
</dbReference>
<evidence type="ECO:0000313" key="9">
    <source>
        <dbReference type="EMBL" id="OUR98477.1"/>
    </source>
</evidence>
<feature type="domain" description="Gcp-like" evidence="8">
    <location>
        <begin position="34"/>
        <end position="324"/>
    </location>
</feature>
<feature type="binding site" evidence="7">
    <location>
        <begin position="143"/>
        <end position="147"/>
    </location>
    <ligand>
        <name>substrate</name>
    </ligand>
</feature>
<keyword evidence="4 7" id="KW-0408">Iron</keyword>
<dbReference type="PRINTS" id="PR00789">
    <property type="entry name" value="OSIALOPTASE"/>
</dbReference>
<dbReference type="GO" id="GO:0061711">
    <property type="term" value="F:tRNA N(6)-L-threonylcarbamoyladenine synthase activity"/>
    <property type="evidence" value="ECO:0007669"/>
    <property type="project" value="UniProtKB-EC"/>
</dbReference>
<feature type="binding site" evidence="7">
    <location>
        <position position="121"/>
    </location>
    <ligand>
        <name>Fe cation</name>
        <dbReference type="ChEBI" id="CHEBI:24875"/>
    </ligand>
</feature>
<evidence type="ECO:0000256" key="5">
    <source>
        <dbReference type="ARBA" id="ARBA00023315"/>
    </source>
</evidence>
<gene>
    <name evidence="7" type="primary">tsaD</name>
    <name evidence="9" type="ORF">A9Q84_03440</name>
</gene>
<comment type="similarity">
    <text evidence="7">Belongs to the KAE1 / TsaD family.</text>
</comment>
<comment type="subcellular location">
    <subcellularLocation>
        <location evidence="7">Cytoplasm</location>
    </subcellularLocation>
</comment>
<dbReference type="InterPro" id="IPR043129">
    <property type="entry name" value="ATPase_NBD"/>
</dbReference>
<dbReference type="GO" id="GO:0005737">
    <property type="term" value="C:cytoplasm"/>
    <property type="evidence" value="ECO:0007669"/>
    <property type="project" value="UniProtKB-SubCell"/>
</dbReference>
<feature type="binding site" evidence="7">
    <location>
        <position position="193"/>
    </location>
    <ligand>
        <name>substrate</name>
    </ligand>
</feature>
<reference evidence="10" key="1">
    <citation type="journal article" date="2017" name="Proc. Natl. Acad. Sci. U.S.A.">
        <title>Simulation of Deepwater Horizon oil plume reveals substrate specialization within a complex community of hydrocarbon-degraders.</title>
        <authorList>
            <person name="Hu P."/>
            <person name="Dubinsky E.A."/>
            <person name="Probst A.J."/>
            <person name="Wang J."/>
            <person name="Sieber C.M.K."/>
            <person name="Tom L.M."/>
            <person name="Gardinali P."/>
            <person name="Banfield J.F."/>
            <person name="Atlas R.M."/>
            <person name="Andersen G.L."/>
        </authorList>
    </citation>
    <scope>NUCLEOTIDE SEQUENCE [LARGE SCALE GENOMIC DNA]</scope>
</reference>
<evidence type="ECO:0000256" key="6">
    <source>
        <dbReference type="ARBA" id="ARBA00048117"/>
    </source>
</evidence>
<dbReference type="InterPro" id="IPR017861">
    <property type="entry name" value="KAE1/TsaD"/>
</dbReference>
<keyword evidence="1 7" id="KW-0808">Transferase</keyword>
<accession>A0A1Y5FAB4</accession>
<name>A0A1Y5FAB4_9BACT</name>
<dbReference type="EC" id="2.3.1.234" evidence="7"/>
<dbReference type="InterPro" id="IPR022450">
    <property type="entry name" value="TsaD"/>
</dbReference>
<keyword evidence="2 7" id="KW-0819">tRNA processing</keyword>
<evidence type="ECO:0000259" key="8">
    <source>
        <dbReference type="Pfam" id="PF00814"/>
    </source>
</evidence>
<evidence type="ECO:0000256" key="7">
    <source>
        <dbReference type="HAMAP-Rule" id="MF_01445"/>
    </source>
</evidence>
<comment type="catalytic activity">
    <reaction evidence="6 7">
        <text>L-threonylcarbamoyladenylate + adenosine(37) in tRNA = N(6)-L-threonylcarbamoyladenosine(37) in tRNA + AMP + H(+)</text>
        <dbReference type="Rhea" id="RHEA:37059"/>
        <dbReference type="Rhea" id="RHEA-COMP:10162"/>
        <dbReference type="Rhea" id="RHEA-COMP:10163"/>
        <dbReference type="ChEBI" id="CHEBI:15378"/>
        <dbReference type="ChEBI" id="CHEBI:73682"/>
        <dbReference type="ChEBI" id="CHEBI:74411"/>
        <dbReference type="ChEBI" id="CHEBI:74418"/>
        <dbReference type="ChEBI" id="CHEBI:456215"/>
        <dbReference type="EC" id="2.3.1.234"/>
    </reaction>
</comment>
<feature type="binding site" evidence="7">
    <location>
        <position position="318"/>
    </location>
    <ligand>
        <name>Fe cation</name>
        <dbReference type="ChEBI" id="CHEBI:24875"/>
    </ligand>
</feature>
<evidence type="ECO:0000256" key="3">
    <source>
        <dbReference type="ARBA" id="ARBA00022723"/>
    </source>
</evidence>
<evidence type="ECO:0000256" key="4">
    <source>
        <dbReference type="ARBA" id="ARBA00023004"/>
    </source>
</evidence>
<dbReference type="GO" id="GO:0005506">
    <property type="term" value="F:iron ion binding"/>
    <property type="evidence" value="ECO:0007669"/>
    <property type="project" value="UniProtKB-UniRule"/>
</dbReference>
<keyword evidence="5 7" id="KW-0012">Acyltransferase</keyword>
<dbReference type="InterPro" id="IPR000905">
    <property type="entry name" value="Gcp-like_dom"/>
</dbReference>
<dbReference type="Proteomes" id="UP000196531">
    <property type="component" value="Unassembled WGS sequence"/>
</dbReference>
<evidence type="ECO:0000313" key="10">
    <source>
        <dbReference type="Proteomes" id="UP000196531"/>
    </source>
</evidence>
<feature type="binding site" evidence="7">
    <location>
        <position position="176"/>
    </location>
    <ligand>
        <name>substrate</name>
    </ligand>
</feature>
<feature type="binding site" evidence="7">
    <location>
        <position position="125"/>
    </location>
    <ligand>
        <name>Fe cation</name>
        <dbReference type="ChEBI" id="CHEBI:24875"/>
    </ligand>
</feature>
<comment type="function">
    <text evidence="7">Required for the formation of a threonylcarbamoyl group on adenosine at position 37 (t(6)A37) in tRNAs that read codons beginning with adenine. Is involved in the transfer of the threonylcarbamoyl moiety of threonylcarbamoyl-AMP (TC-AMP) to the N6 group of A37, together with TsaE and TsaB. TsaD likely plays a direct catalytic role in this reaction.</text>
</comment>
<feature type="binding site" evidence="7">
    <location>
        <position position="189"/>
    </location>
    <ligand>
        <name>substrate</name>
    </ligand>
</feature>
<feature type="binding site" evidence="7">
    <location>
        <position position="294"/>
    </location>
    <ligand>
        <name>substrate</name>
    </ligand>
</feature>